<feature type="compositionally biased region" description="Pro residues" evidence="1">
    <location>
        <begin position="180"/>
        <end position="194"/>
    </location>
</feature>
<evidence type="ECO:0000256" key="1">
    <source>
        <dbReference type="SAM" id="MobiDB-lite"/>
    </source>
</evidence>
<dbReference type="Proteomes" id="UP001499930">
    <property type="component" value="Unassembled WGS sequence"/>
</dbReference>
<evidence type="ECO:0000313" key="2">
    <source>
        <dbReference type="EMBL" id="GAA3020034.1"/>
    </source>
</evidence>
<feature type="region of interest" description="Disordered" evidence="1">
    <location>
        <begin position="1"/>
        <end position="50"/>
    </location>
</feature>
<evidence type="ECO:0008006" key="4">
    <source>
        <dbReference type="Google" id="ProtNLM"/>
    </source>
</evidence>
<protein>
    <recommendedName>
        <fullName evidence="4">DUF3618 domain-containing protein</fullName>
    </recommendedName>
</protein>
<keyword evidence="3" id="KW-1185">Reference proteome</keyword>
<sequence length="241" mass="24457">MSEFPTGAGERPGYGQDSPSTAQHAKSAVGEVAQTAKGQTQAVAGEAKQQARQVVQQLKGRVGDQAHQQSQRAAQGIRQWADDLAAMGESAKPDSPVSGVVQQVADQGRRAADYLDQHGLAGAVEEVQTFARRRPGAFLLGAVAAGFLIGRAAKASGGVASGGSATTGSGVGTGTSYTPPAYPTTPSTPYPTTPPVSAQPLTEPVVRPSVDPYGTEPTTTREGFGGPGSTPPHTGLGGEIR</sequence>
<feature type="region of interest" description="Disordered" evidence="1">
    <location>
        <begin position="58"/>
        <end position="77"/>
    </location>
</feature>
<comment type="caution">
    <text evidence="2">The sequence shown here is derived from an EMBL/GenBank/DDBJ whole genome shotgun (WGS) entry which is preliminary data.</text>
</comment>
<gene>
    <name evidence="2" type="ORF">GCM10017559_50460</name>
</gene>
<feature type="compositionally biased region" description="Low complexity" evidence="1">
    <location>
        <begin position="156"/>
        <end position="179"/>
    </location>
</feature>
<accession>A0ABP6KP96</accession>
<evidence type="ECO:0000313" key="3">
    <source>
        <dbReference type="Proteomes" id="UP001499930"/>
    </source>
</evidence>
<reference evidence="3" key="1">
    <citation type="journal article" date="2019" name="Int. J. Syst. Evol. Microbiol.">
        <title>The Global Catalogue of Microorganisms (GCM) 10K type strain sequencing project: providing services to taxonomists for standard genome sequencing and annotation.</title>
        <authorList>
            <consortium name="The Broad Institute Genomics Platform"/>
            <consortium name="The Broad Institute Genome Sequencing Center for Infectious Disease"/>
            <person name="Wu L."/>
            <person name="Ma J."/>
        </authorList>
    </citation>
    <scope>NUCLEOTIDE SEQUENCE [LARGE SCALE GENOMIC DNA]</scope>
    <source>
        <strain evidence="3">JCM 3106</strain>
    </source>
</reference>
<dbReference type="EMBL" id="BAAAWD010000014">
    <property type="protein sequence ID" value="GAA3020034.1"/>
    <property type="molecule type" value="Genomic_DNA"/>
</dbReference>
<name>A0ABP6KP96_9ACTN</name>
<proteinExistence type="predicted"/>
<dbReference type="RefSeq" id="WP_344899476.1">
    <property type="nucleotide sequence ID" value="NZ_BAAAWD010000014.1"/>
</dbReference>
<feature type="region of interest" description="Disordered" evidence="1">
    <location>
        <begin position="156"/>
        <end position="241"/>
    </location>
</feature>
<organism evidence="2 3">
    <name type="scientific">Streptosporangium longisporum</name>
    <dbReference type="NCBI Taxonomy" id="46187"/>
    <lineage>
        <taxon>Bacteria</taxon>
        <taxon>Bacillati</taxon>
        <taxon>Actinomycetota</taxon>
        <taxon>Actinomycetes</taxon>
        <taxon>Streptosporangiales</taxon>
        <taxon>Streptosporangiaceae</taxon>
        <taxon>Streptosporangium</taxon>
    </lineage>
</organism>